<dbReference type="eggNOG" id="COG5039">
    <property type="taxonomic scope" value="Bacteria"/>
</dbReference>
<dbReference type="Proteomes" id="UP000014136">
    <property type="component" value="Unassembled WGS sequence"/>
</dbReference>
<accession>S0JUX5</accession>
<protein>
    <recommendedName>
        <fullName evidence="1">Polysaccharide pyruvyl transferase domain-containing protein</fullName>
    </recommendedName>
</protein>
<comment type="caution">
    <text evidence="2">The sequence shown here is derived from an EMBL/GenBank/DDBJ whole genome shotgun (WGS) entry which is preliminary data.</text>
</comment>
<evidence type="ECO:0000313" key="2">
    <source>
        <dbReference type="EMBL" id="EOT30781.1"/>
    </source>
</evidence>
<dbReference type="InterPro" id="IPR007345">
    <property type="entry name" value="Polysacch_pyruvyl_Trfase"/>
</dbReference>
<dbReference type="Pfam" id="PF04230">
    <property type="entry name" value="PS_pyruv_trans"/>
    <property type="match status" value="1"/>
</dbReference>
<dbReference type="RefSeq" id="WP_016174296.1">
    <property type="nucleotide sequence ID" value="NZ_KE136389.1"/>
</dbReference>
<proteinExistence type="predicted"/>
<sequence length="351" mass="41066">MIQKIKSRIDFFYRNSVLDRKKETIIKKNIENSKNKKLIIIDIPEHGNIGDHAIAIAQNHFFKKFFSEYDLIEVPAGVSHRMISYIQNLLTSQDILLFHGGGNFGTLYKNHDQLRAEAIHNLKHTKFIQLPQTIYFSNDEQGKNKIEDSKLVYEKQKHKIVFCARETESYARFKNYFPENNSILVPDIVFSMDKLEYNFKRDGIITLLRDDFESAMFEQNNILIECLKKNFKKVNVSDTHLGYGTYIELEDREEIVYDKLQEVAQHEIVITDRLHGMIFAYLTKTPCIAIDNNNHKVRDTYNSWLKDCNYIHFVATITENELLHTVAKLVSLKPNEHSLISEFSPLKNAIK</sequence>
<gene>
    <name evidence="2" type="ORF">OMQ_00485</name>
</gene>
<reference evidence="2 3" key="1">
    <citation type="submission" date="2013-03" db="EMBL/GenBank/DDBJ databases">
        <title>The Genome Sequence of Enterococcus saccharolyticus ATCC_43076 (Illumina only assembly).</title>
        <authorList>
            <consortium name="The Broad Institute Genomics Platform"/>
            <consortium name="The Broad Institute Genome Sequencing Center for Infectious Disease"/>
            <person name="Earl A."/>
            <person name="Russ C."/>
            <person name="Gilmore M."/>
            <person name="Surin D."/>
            <person name="Walker B."/>
            <person name="Young S."/>
            <person name="Zeng Q."/>
            <person name="Gargeya S."/>
            <person name="Fitzgerald M."/>
            <person name="Haas B."/>
            <person name="Abouelleil A."/>
            <person name="Allen A.W."/>
            <person name="Alvarado L."/>
            <person name="Arachchi H.M."/>
            <person name="Berlin A.M."/>
            <person name="Chapman S.B."/>
            <person name="Gainer-Dewar J."/>
            <person name="Goldberg J."/>
            <person name="Griggs A."/>
            <person name="Gujja S."/>
            <person name="Hansen M."/>
            <person name="Howarth C."/>
            <person name="Imamovic A."/>
            <person name="Ireland A."/>
            <person name="Larimer J."/>
            <person name="McCowan C."/>
            <person name="Murphy C."/>
            <person name="Pearson M."/>
            <person name="Poon T.W."/>
            <person name="Priest M."/>
            <person name="Roberts A."/>
            <person name="Saif S."/>
            <person name="Shea T."/>
            <person name="Sisk P."/>
            <person name="Sykes S."/>
            <person name="Wortman J."/>
            <person name="Nusbaum C."/>
            <person name="Birren B."/>
        </authorList>
    </citation>
    <scope>NUCLEOTIDE SEQUENCE [LARGE SCALE GENOMIC DNA]</scope>
    <source>
        <strain evidence="2 3">ATCC 43076</strain>
    </source>
</reference>
<feature type="domain" description="Polysaccharide pyruvyl transferase" evidence="1">
    <location>
        <begin position="48"/>
        <end position="294"/>
    </location>
</feature>
<dbReference type="HOGENOM" id="CLU_045699_1_0_9"/>
<dbReference type="STRING" id="41997.RV16_GL001328"/>
<dbReference type="EMBL" id="AHYT01000001">
    <property type="protein sequence ID" value="EOT30781.1"/>
    <property type="molecule type" value="Genomic_DNA"/>
</dbReference>
<dbReference type="PATRIC" id="fig|1139996.3.peg.479"/>
<dbReference type="AlphaFoldDB" id="S0JUX5"/>
<evidence type="ECO:0000313" key="3">
    <source>
        <dbReference type="Proteomes" id="UP000014136"/>
    </source>
</evidence>
<dbReference type="OrthoDB" id="9807674at2"/>
<evidence type="ECO:0000259" key="1">
    <source>
        <dbReference type="Pfam" id="PF04230"/>
    </source>
</evidence>
<keyword evidence="3" id="KW-1185">Reference proteome</keyword>
<organism evidence="2 3">
    <name type="scientific">Enterococcus saccharolyticus subsp. saccharolyticus ATCC 43076</name>
    <dbReference type="NCBI Taxonomy" id="1139996"/>
    <lineage>
        <taxon>Bacteria</taxon>
        <taxon>Bacillati</taxon>
        <taxon>Bacillota</taxon>
        <taxon>Bacilli</taxon>
        <taxon>Lactobacillales</taxon>
        <taxon>Enterococcaceae</taxon>
        <taxon>Enterococcus</taxon>
    </lineage>
</organism>
<name>S0JUX5_9ENTE</name>